<evidence type="ECO:0000256" key="1">
    <source>
        <dbReference type="SAM" id="MobiDB-lite"/>
    </source>
</evidence>
<accession>A0A1I7YTK7</accession>
<keyword evidence="2" id="KW-1185">Reference proteome</keyword>
<dbReference type="AlphaFoldDB" id="A0A1I7YTK7"/>
<feature type="region of interest" description="Disordered" evidence="1">
    <location>
        <begin position="152"/>
        <end position="232"/>
    </location>
</feature>
<dbReference type="Proteomes" id="UP000095287">
    <property type="component" value="Unplaced"/>
</dbReference>
<protein>
    <submittedName>
        <fullName evidence="3">Protein lap4</fullName>
    </submittedName>
</protein>
<evidence type="ECO:0000313" key="2">
    <source>
        <dbReference type="Proteomes" id="UP000095287"/>
    </source>
</evidence>
<reference evidence="3" key="1">
    <citation type="submission" date="2016-11" db="UniProtKB">
        <authorList>
            <consortium name="WormBaseParasite"/>
        </authorList>
    </citation>
    <scope>IDENTIFICATION</scope>
</reference>
<evidence type="ECO:0000313" key="3">
    <source>
        <dbReference type="WBParaSite" id="L893_g19366.t1"/>
    </source>
</evidence>
<name>A0A1I7YTK7_9BILA</name>
<feature type="compositionally biased region" description="Low complexity" evidence="1">
    <location>
        <begin position="69"/>
        <end position="83"/>
    </location>
</feature>
<organism evidence="2 3">
    <name type="scientific">Steinernema glaseri</name>
    <dbReference type="NCBI Taxonomy" id="37863"/>
    <lineage>
        <taxon>Eukaryota</taxon>
        <taxon>Metazoa</taxon>
        <taxon>Ecdysozoa</taxon>
        <taxon>Nematoda</taxon>
        <taxon>Chromadorea</taxon>
        <taxon>Rhabditida</taxon>
        <taxon>Tylenchina</taxon>
        <taxon>Panagrolaimomorpha</taxon>
        <taxon>Strongyloidoidea</taxon>
        <taxon>Steinernematidae</taxon>
        <taxon>Steinernema</taxon>
    </lineage>
</organism>
<feature type="compositionally biased region" description="Low complexity" evidence="1">
    <location>
        <begin position="182"/>
        <end position="193"/>
    </location>
</feature>
<feature type="region of interest" description="Disordered" evidence="1">
    <location>
        <begin position="66"/>
        <end position="110"/>
    </location>
</feature>
<proteinExistence type="predicted"/>
<sequence>MKAHFSRDIVVVRDTPLDIMFKRSFGECKKEIVSELKRFGADTSLIEAEPEESDVFKAPDDAGFANFFSRSSTKPPKATSSPGPSRPKAPRPKAPRSTAPPPMDVPTRALYRSLNEEDRKTFLANYQRSQQEKDESIEAELLAVKRVPRTPSTNGVAQKAVIEEKPEPAAPVKTPVQEEGESSSNKTSSSASESDSDGEPLVAATVPRNTNYSRLPGVQQTTVQVPSPPVPPAPVTVAQAPLTLEDMFKMNLIKICNK</sequence>
<dbReference type="WBParaSite" id="L893_g19366.t1">
    <property type="protein sequence ID" value="L893_g19366.t1"/>
    <property type="gene ID" value="L893_g19366"/>
</dbReference>